<evidence type="ECO:0000313" key="2">
    <source>
        <dbReference type="EMBL" id="KNE55135.1"/>
    </source>
</evidence>
<evidence type="ECO:0000256" key="1">
    <source>
        <dbReference type="SAM" id="Phobius"/>
    </source>
</evidence>
<proteinExistence type="predicted"/>
<keyword evidence="1" id="KW-0812">Transmembrane</keyword>
<organism evidence="2 3">
    <name type="scientific">Allomyces macrogynus (strain ATCC 38327)</name>
    <name type="common">Allomyces javanicus var. macrogynus</name>
    <dbReference type="NCBI Taxonomy" id="578462"/>
    <lineage>
        <taxon>Eukaryota</taxon>
        <taxon>Fungi</taxon>
        <taxon>Fungi incertae sedis</taxon>
        <taxon>Blastocladiomycota</taxon>
        <taxon>Blastocladiomycetes</taxon>
        <taxon>Blastocladiales</taxon>
        <taxon>Blastocladiaceae</taxon>
        <taxon>Allomyces</taxon>
    </lineage>
</organism>
<feature type="transmembrane region" description="Helical" evidence="1">
    <location>
        <begin position="44"/>
        <end position="67"/>
    </location>
</feature>
<reference evidence="2 3" key="1">
    <citation type="submission" date="2009-11" db="EMBL/GenBank/DDBJ databases">
        <title>Annotation of Allomyces macrogynus ATCC 38327.</title>
        <authorList>
            <consortium name="The Broad Institute Genome Sequencing Platform"/>
            <person name="Russ C."/>
            <person name="Cuomo C."/>
            <person name="Burger G."/>
            <person name="Gray M.W."/>
            <person name="Holland P.W.H."/>
            <person name="King N."/>
            <person name="Lang F.B.F."/>
            <person name="Roger A.J."/>
            <person name="Ruiz-Trillo I."/>
            <person name="Young S.K."/>
            <person name="Zeng Q."/>
            <person name="Gargeya S."/>
            <person name="Fitzgerald M."/>
            <person name="Haas B."/>
            <person name="Abouelleil A."/>
            <person name="Alvarado L."/>
            <person name="Arachchi H.M."/>
            <person name="Berlin A."/>
            <person name="Chapman S.B."/>
            <person name="Gearin G."/>
            <person name="Goldberg J."/>
            <person name="Griggs A."/>
            <person name="Gujja S."/>
            <person name="Hansen M."/>
            <person name="Heiman D."/>
            <person name="Howarth C."/>
            <person name="Larimer J."/>
            <person name="Lui A."/>
            <person name="MacDonald P.J.P."/>
            <person name="McCowen C."/>
            <person name="Montmayeur A."/>
            <person name="Murphy C."/>
            <person name="Neiman D."/>
            <person name="Pearson M."/>
            <person name="Priest M."/>
            <person name="Roberts A."/>
            <person name="Saif S."/>
            <person name="Shea T."/>
            <person name="Sisk P."/>
            <person name="Stolte C."/>
            <person name="Sykes S."/>
            <person name="Wortman J."/>
            <person name="Nusbaum C."/>
            <person name="Birren B."/>
        </authorList>
    </citation>
    <scope>NUCLEOTIDE SEQUENCE [LARGE SCALE GENOMIC DNA]</scope>
    <source>
        <strain evidence="2 3">ATCC 38327</strain>
    </source>
</reference>
<keyword evidence="3" id="KW-1185">Reference proteome</keyword>
<keyword evidence="1" id="KW-1133">Transmembrane helix</keyword>
<dbReference type="VEuPathDB" id="FungiDB:AMAG_17743"/>
<name>A0A0L0RYA7_ALLM3</name>
<dbReference type="EMBL" id="GG745329">
    <property type="protein sequence ID" value="KNE55135.1"/>
    <property type="molecule type" value="Genomic_DNA"/>
</dbReference>
<keyword evidence="1" id="KW-0472">Membrane</keyword>
<dbReference type="Proteomes" id="UP000054350">
    <property type="component" value="Unassembled WGS sequence"/>
</dbReference>
<evidence type="ECO:0000313" key="3">
    <source>
        <dbReference type="Proteomes" id="UP000054350"/>
    </source>
</evidence>
<accession>A0A0L0RYA7</accession>
<dbReference type="AlphaFoldDB" id="A0A0L0RYA7"/>
<sequence length="103" mass="10367">MSTKTVTTFQTPVVYDVDSAPLAAIGASAPGTMTQEMRASFGPAVPAAIATIVAALVGAAVTAAVAVQRRRRRDSVAARVHAGYVMVAVSGARIGAQTALIAN</sequence>
<gene>
    <name evidence="2" type="ORF">AMAG_17743</name>
</gene>
<protein>
    <submittedName>
        <fullName evidence="2">Uncharacterized protein</fullName>
    </submittedName>
</protein>
<reference evidence="3" key="2">
    <citation type="submission" date="2009-11" db="EMBL/GenBank/DDBJ databases">
        <title>The Genome Sequence of Allomyces macrogynus strain ATCC 38327.</title>
        <authorList>
            <consortium name="The Broad Institute Genome Sequencing Platform"/>
            <person name="Russ C."/>
            <person name="Cuomo C."/>
            <person name="Shea T."/>
            <person name="Young S.K."/>
            <person name="Zeng Q."/>
            <person name="Koehrsen M."/>
            <person name="Haas B."/>
            <person name="Borodovsky M."/>
            <person name="Guigo R."/>
            <person name="Alvarado L."/>
            <person name="Berlin A."/>
            <person name="Borenstein D."/>
            <person name="Chen Z."/>
            <person name="Engels R."/>
            <person name="Freedman E."/>
            <person name="Gellesch M."/>
            <person name="Goldberg J."/>
            <person name="Griggs A."/>
            <person name="Gujja S."/>
            <person name="Heiman D."/>
            <person name="Hepburn T."/>
            <person name="Howarth C."/>
            <person name="Jen D."/>
            <person name="Larson L."/>
            <person name="Lewis B."/>
            <person name="Mehta T."/>
            <person name="Park D."/>
            <person name="Pearson M."/>
            <person name="Roberts A."/>
            <person name="Saif S."/>
            <person name="Shenoy N."/>
            <person name="Sisk P."/>
            <person name="Stolte C."/>
            <person name="Sykes S."/>
            <person name="Walk T."/>
            <person name="White J."/>
            <person name="Yandava C."/>
            <person name="Burger G."/>
            <person name="Gray M.W."/>
            <person name="Holland P.W.H."/>
            <person name="King N."/>
            <person name="Lang F.B.F."/>
            <person name="Roger A.J."/>
            <person name="Ruiz-Trillo I."/>
            <person name="Lander E."/>
            <person name="Nusbaum C."/>
        </authorList>
    </citation>
    <scope>NUCLEOTIDE SEQUENCE [LARGE SCALE GENOMIC DNA]</scope>
    <source>
        <strain evidence="3">ATCC 38327</strain>
    </source>
</reference>